<organism evidence="2">
    <name type="scientific">Mucochytrium quahogii</name>
    <dbReference type="NCBI Taxonomy" id="96639"/>
    <lineage>
        <taxon>Eukaryota</taxon>
        <taxon>Sar</taxon>
        <taxon>Stramenopiles</taxon>
        <taxon>Bigyra</taxon>
        <taxon>Labyrinthulomycetes</taxon>
        <taxon>Thraustochytrida</taxon>
        <taxon>Thraustochytriidae</taxon>
        <taxon>Mucochytrium</taxon>
    </lineage>
</organism>
<name>A0A7S2RJ65_9STRA</name>
<feature type="region of interest" description="Disordered" evidence="1">
    <location>
        <begin position="748"/>
        <end position="782"/>
    </location>
</feature>
<sequence>MDRFHYGRFRNEMEKALVTVRKIVGAEKEPVYPSELSHEYGDKYLLVERAANSSLMACMTSLEMFGLSKEQLGMLKNWAKSGKTVTLVLTREETSEFDRKEEVKQDGKTTKVSTFMGVKHTEKIVTTITDYHWKFSVKYKLFVYPGNDKESALTLKQENRCIGLKTQTDTNPRPPSLKRHDICVEVSHLLLLVDDAGYGTFKVDRSVKTCRTPRRNEDVEKLEQKLQQVSSWCTRIKEYFGPDLQMAASPNGERPGLFAAVSPEEVFVPVVPLFAYRSKKDEAKNGASLMTLGDVDAFMSEHRKELLFALEKVVSTFDTPPKNDQEDQTEQVLGVAEVQMTLLADHLDRICMLYSTCIDYIEQMLYQQLREAIGKHIDVRDFTEYMRYHYRKMYAHDLGPKPFSYDVRREGYSPQGTVSIEYKPDEPGSKTEEILTTSRRRSREDAVPMKFQISAATQVYINGPQYIHGYISHKFSHQSPPGIRLVSRARQFSSFVLLVGRVVSRDTFKPSHAIVLHNKDEVILSLILDPLPTPKAFRDAIESLSPEQQEFAKAFRKMQLESTLFGVCVVQIKPQLEALLNLPQGALTKEIKLTQDLMRLFMEYQVPSDLLTFDGEETTSLEDKLSRVKSNTAAVLDMIEKSREEDLKRGKEAAENAIYNAVEECDADIDCVASVESPGAPTLFGSSQVMKKKSAGFGSRGGPQPRSLATAGLFGGGGAAPQMMRCAAAPPPPPVPYSANVSFAANAAQVQQQLHADQAPPTKHTVIQPHEDKDDSSEPTTSVDYTAIPAQLDAKFENLDTDAALRPTTIKVHGCSRSRQKNLISKPTESTLYDGDLRLERAKAMDLIDAISRSGELALVESSFHVIVAATHCFDETVIDTVVKQNQNPIESIERSSLIVASTIQDTPVASLLAPSASKRIRLASPQLFNMLE</sequence>
<dbReference type="AlphaFoldDB" id="A0A7S2RJ65"/>
<reference evidence="2" key="1">
    <citation type="submission" date="2021-01" db="EMBL/GenBank/DDBJ databases">
        <authorList>
            <person name="Corre E."/>
            <person name="Pelletier E."/>
            <person name="Niang G."/>
            <person name="Scheremetjew M."/>
            <person name="Finn R."/>
            <person name="Kale V."/>
            <person name="Holt S."/>
            <person name="Cochrane G."/>
            <person name="Meng A."/>
            <person name="Brown T."/>
            <person name="Cohen L."/>
        </authorList>
    </citation>
    <scope>NUCLEOTIDE SEQUENCE</scope>
    <source>
        <strain evidence="2">NY070348D</strain>
    </source>
</reference>
<accession>A0A7S2RJ65</accession>
<gene>
    <name evidence="2" type="ORF">QSP1433_LOCUS4039</name>
</gene>
<feature type="compositionally biased region" description="Basic and acidic residues" evidence="1">
    <location>
        <begin position="422"/>
        <end position="433"/>
    </location>
</feature>
<evidence type="ECO:0000313" key="2">
    <source>
        <dbReference type="EMBL" id="CAD9672705.1"/>
    </source>
</evidence>
<proteinExistence type="predicted"/>
<evidence type="ECO:0000256" key="1">
    <source>
        <dbReference type="SAM" id="MobiDB-lite"/>
    </source>
</evidence>
<feature type="region of interest" description="Disordered" evidence="1">
    <location>
        <begin position="416"/>
        <end position="439"/>
    </location>
</feature>
<protein>
    <submittedName>
        <fullName evidence="2">Uncharacterized protein</fullName>
    </submittedName>
</protein>
<dbReference type="EMBL" id="HBHK01006668">
    <property type="protein sequence ID" value="CAD9672705.1"/>
    <property type="molecule type" value="Transcribed_RNA"/>
</dbReference>